<proteinExistence type="predicted"/>
<dbReference type="RefSeq" id="WP_097278276.1">
    <property type="nucleotide sequence ID" value="NZ_OCNJ01000002.1"/>
</dbReference>
<protein>
    <submittedName>
        <fullName evidence="1">Uncharacterized protein</fullName>
    </submittedName>
</protein>
<dbReference type="Proteomes" id="UP000219621">
    <property type="component" value="Unassembled WGS sequence"/>
</dbReference>
<dbReference type="EMBL" id="OCNJ01000002">
    <property type="protein sequence ID" value="SOD92650.1"/>
    <property type="molecule type" value="Genomic_DNA"/>
</dbReference>
<keyword evidence="2" id="KW-1185">Reference proteome</keyword>
<gene>
    <name evidence="1" type="ORF">SAMN05421508_102541</name>
</gene>
<evidence type="ECO:0000313" key="2">
    <source>
        <dbReference type="Proteomes" id="UP000219621"/>
    </source>
</evidence>
<name>A0A286GAX0_9PROT</name>
<organism evidence="1 2">
    <name type="scientific">Caenispirillum bisanense</name>
    <dbReference type="NCBI Taxonomy" id="414052"/>
    <lineage>
        <taxon>Bacteria</taxon>
        <taxon>Pseudomonadati</taxon>
        <taxon>Pseudomonadota</taxon>
        <taxon>Alphaproteobacteria</taxon>
        <taxon>Rhodospirillales</taxon>
        <taxon>Novispirillaceae</taxon>
        <taxon>Caenispirillum</taxon>
    </lineage>
</organism>
<sequence length="108" mass="11481">MRLLRFSAVSRADRHVVTDACKEAIGASGGWVDDALFYSNKAVTLRFTVPGAAVPALRDRLEALDLRLDGPTPEEAAVSAAADVPGTLALTFVHDEPDLRRDIPAVPG</sequence>
<dbReference type="AlphaFoldDB" id="A0A286GAX0"/>
<accession>A0A286GAX0</accession>
<dbReference type="OrthoDB" id="513580at2"/>
<reference evidence="1 2" key="1">
    <citation type="submission" date="2017-09" db="EMBL/GenBank/DDBJ databases">
        <authorList>
            <person name="Ehlers B."/>
            <person name="Leendertz F.H."/>
        </authorList>
    </citation>
    <scope>NUCLEOTIDE SEQUENCE [LARGE SCALE GENOMIC DNA]</scope>
    <source>
        <strain evidence="1 2">USBA 140</strain>
    </source>
</reference>
<evidence type="ECO:0000313" key="1">
    <source>
        <dbReference type="EMBL" id="SOD92650.1"/>
    </source>
</evidence>